<dbReference type="SUPFAM" id="SSF52266">
    <property type="entry name" value="SGNH hydrolase"/>
    <property type="match status" value="1"/>
</dbReference>
<dbReference type="GO" id="GO:0016788">
    <property type="term" value="F:hydrolase activity, acting on ester bonds"/>
    <property type="evidence" value="ECO:0007669"/>
    <property type="project" value="UniProtKB-ARBA"/>
</dbReference>
<evidence type="ECO:0000259" key="4">
    <source>
        <dbReference type="Pfam" id="PF19081"/>
    </source>
</evidence>
<dbReference type="Pfam" id="PF19081">
    <property type="entry name" value="Ig_7"/>
    <property type="match status" value="1"/>
</dbReference>
<evidence type="ECO:0000313" key="5">
    <source>
        <dbReference type="EMBL" id="XCH27162.1"/>
    </source>
</evidence>
<dbReference type="RefSeq" id="WP_353722423.1">
    <property type="nucleotide sequence ID" value="NZ_CP159289.1"/>
</dbReference>
<dbReference type="InterPro" id="IPR026444">
    <property type="entry name" value="Secre_tail"/>
</dbReference>
<dbReference type="Gene3D" id="3.40.50.1110">
    <property type="entry name" value="SGNH hydrolase"/>
    <property type="match status" value="1"/>
</dbReference>
<dbReference type="Pfam" id="PF03629">
    <property type="entry name" value="SASA"/>
    <property type="match status" value="1"/>
</dbReference>
<dbReference type="InterPro" id="IPR005181">
    <property type="entry name" value="SASA"/>
</dbReference>
<feature type="domain" description="Sialate O-acetylesterase" evidence="2">
    <location>
        <begin position="11"/>
        <end position="69"/>
    </location>
</feature>
<dbReference type="Pfam" id="PF18962">
    <property type="entry name" value="Por_Secre_tail"/>
    <property type="match status" value="1"/>
</dbReference>
<evidence type="ECO:0000259" key="3">
    <source>
        <dbReference type="Pfam" id="PF18962"/>
    </source>
</evidence>
<dbReference type="AlphaFoldDB" id="A0AAU8FTK9"/>
<dbReference type="EMBL" id="CP159289">
    <property type="protein sequence ID" value="XCH27162.1"/>
    <property type="molecule type" value="Genomic_DNA"/>
</dbReference>
<feature type="domain" description="Ig-like" evidence="4">
    <location>
        <begin position="224"/>
        <end position="301"/>
    </location>
</feature>
<protein>
    <submittedName>
        <fullName evidence="5">T9SS type A sorting domain-containing protein</fullName>
    </submittedName>
</protein>
<evidence type="ECO:0000256" key="1">
    <source>
        <dbReference type="ARBA" id="ARBA00022801"/>
    </source>
</evidence>
<gene>
    <name evidence="5" type="ORF">ABV298_12470</name>
</gene>
<keyword evidence="1" id="KW-0378">Hydrolase</keyword>
<dbReference type="InterPro" id="IPR044023">
    <property type="entry name" value="Ig_7"/>
</dbReference>
<feature type="domain" description="Secretion system C-terminal sorting" evidence="3">
    <location>
        <begin position="392"/>
        <end position="466"/>
    </location>
</feature>
<organism evidence="5">
    <name type="scientific">Dyadobacter sp. 676</name>
    <dbReference type="NCBI Taxonomy" id="3088362"/>
    <lineage>
        <taxon>Bacteria</taxon>
        <taxon>Pseudomonadati</taxon>
        <taxon>Bacteroidota</taxon>
        <taxon>Cytophagia</taxon>
        <taxon>Cytophagales</taxon>
        <taxon>Spirosomataceae</taxon>
        <taxon>Dyadobacter</taxon>
    </lineage>
</organism>
<accession>A0AAU8FTK9</accession>
<sequence length="467" mass="50836">MPYANLRIAARNYGNQYGVRAVLWMQGETDGFFGITSAEYQKNLQTVIDKLQADTQKRITWVIARTSRAGTNPSNSKTYPAIIAAQNAVINTPFNPTYPGPETDPLVPNRVDGLHFEGEEQLRILANAWNESLDANFFATVTPAAPATIPTITAVCTTQNNAVTLSLPAEYASYEWRSSKSNAAIGIGSTITVNQAATYSATVRDAAGNSILTPVVVLDHDAKPAQPSILQSGEQQACADSSFRFSVNDDGYIYNWFKENTTTPVASGALASIAESGNYYVKAQNIFGCVSENSASSKLTIRAKISKPTIEPSGPFSVSASIPEADEVNEVFMWRRPESESDTTATLIKILKSGNYSVKAKVTYSIGSNNLVCYSDTASREFKTNERNEVVIYPNPSQGAYIYIESRDNIKDAAVTLFDIRGNVIKTTPPKLLDSRMQIDVGLLPTGKYILRVTGQGETLTKQIVIR</sequence>
<dbReference type="InterPro" id="IPR036514">
    <property type="entry name" value="SGNH_hydro_sf"/>
</dbReference>
<dbReference type="NCBIfam" id="TIGR04183">
    <property type="entry name" value="Por_Secre_tail"/>
    <property type="match status" value="1"/>
</dbReference>
<reference evidence="5" key="1">
    <citation type="submission" date="2024-06" db="EMBL/GenBank/DDBJ databases">
        <title>Sequencing and assembly of the genome of Dyadobacter sp. strain 676, a symbiont of Cyamopsis tetragonoloba.</title>
        <authorList>
            <person name="Guro P."/>
            <person name="Sazanova A."/>
            <person name="Kuznetsova I."/>
            <person name="Belimov A."/>
            <person name="Safronova V."/>
        </authorList>
    </citation>
    <scope>NUCLEOTIDE SEQUENCE</scope>
    <source>
        <strain evidence="5">676</strain>
    </source>
</reference>
<proteinExistence type="predicted"/>
<name>A0AAU8FTK9_9BACT</name>
<evidence type="ECO:0000259" key="2">
    <source>
        <dbReference type="Pfam" id="PF03629"/>
    </source>
</evidence>